<keyword evidence="7" id="KW-1185">Reference proteome</keyword>
<feature type="compositionally biased region" description="Basic and acidic residues" evidence="4">
    <location>
        <begin position="465"/>
        <end position="498"/>
    </location>
</feature>
<feature type="compositionally biased region" description="Basic and acidic residues" evidence="4">
    <location>
        <begin position="428"/>
        <end position="454"/>
    </location>
</feature>
<sequence length="628" mass="73797">MPLYKRKPFALLDPPQDLDPNELVFQIRFTKEMFRDYQEYLKRLNLYRKRVWTCKTSGKTNLTYEEALVSEQRAVEKVQQFPKELMAPVLHMVQYSTLGIDKLVNNIYSKLQEGYFEGLELHGKKDESVFACKILKVLEDGEATLYEVGWLDRDKKVTGTSTVKAEDLIRKKPPLSRHMIKVFIRDSTSRNFPWVVHETLAKKHGISTQPPENFENIKKRKGTENGTMGNMKKLKRGEENPTKNVVKYPIDDLLVQPSADDPILTKRPPLSTEFRVPMDCVGDFLMVWDFCSSFGRFLHLSPFSLTDFENALCHKESNIVLIVEIHAAIFRLLIKDEGEYFTVMQNKKRNSKITLVKWTEYLLDFLEMDNREKFSSHITTIRRGHYGLLETHVKLGILRELVEEALITTDIREKLDERIEQQQALRATKREETRKKKEEQELGKDESEIKERNQKHILGNCNGKHKSDSLKGEHKGKDKDKEVEKKKPEETQVHSNENLDREIEKLSIRTSSLGKDRNYNRYWLFRREGRLFVESSDSKQWGYYTTKEELDALIGSLNQKGVRERALKRQLEKFYQKISMALEKRTKDIAQKILLEEAVLRRSTRVRAQPRDNPNMAFLKYVNRWKET</sequence>
<organism evidence="7 8">
    <name type="scientific">Ananas comosus</name>
    <name type="common">Pineapple</name>
    <name type="synonym">Ananas ananas</name>
    <dbReference type="NCBI Taxonomy" id="4615"/>
    <lineage>
        <taxon>Eukaryota</taxon>
        <taxon>Viridiplantae</taxon>
        <taxon>Streptophyta</taxon>
        <taxon>Embryophyta</taxon>
        <taxon>Tracheophyta</taxon>
        <taxon>Spermatophyta</taxon>
        <taxon>Magnoliopsida</taxon>
        <taxon>Liliopsida</taxon>
        <taxon>Poales</taxon>
        <taxon>Bromeliaceae</taxon>
        <taxon>Bromelioideae</taxon>
        <taxon>Ananas</taxon>
    </lineage>
</organism>
<dbReference type="PROSITE" id="PS50827">
    <property type="entry name" value="DDT"/>
    <property type="match status" value="1"/>
</dbReference>
<evidence type="ECO:0000259" key="6">
    <source>
        <dbReference type="PROSITE" id="PS51136"/>
    </source>
</evidence>
<evidence type="ECO:0000256" key="3">
    <source>
        <dbReference type="PROSITE-ProRule" id="PRU00475"/>
    </source>
</evidence>
<evidence type="ECO:0000259" key="5">
    <source>
        <dbReference type="PROSITE" id="PS50827"/>
    </source>
</evidence>
<dbReference type="SMART" id="SM00571">
    <property type="entry name" value="DDT"/>
    <property type="match status" value="1"/>
</dbReference>
<feature type="domain" description="WAC" evidence="6">
    <location>
        <begin position="22"/>
        <end position="127"/>
    </location>
</feature>
<evidence type="ECO:0000256" key="4">
    <source>
        <dbReference type="SAM" id="MobiDB-lite"/>
    </source>
</evidence>
<dbReference type="Proteomes" id="UP000515123">
    <property type="component" value="Linkage group 21"/>
</dbReference>
<evidence type="ECO:0000256" key="1">
    <source>
        <dbReference type="ARBA" id="ARBA00004123"/>
    </source>
</evidence>
<feature type="domain" description="DDT" evidence="5">
    <location>
        <begin position="278"/>
        <end position="339"/>
    </location>
</feature>
<evidence type="ECO:0000256" key="2">
    <source>
        <dbReference type="ARBA" id="ARBA00023242"/>
    </source>
</evidence>
<evidence type="ECO:0000313" key="7">
    <source>
        <dbReference type="Proteomes" id="UP000515123"/>
    </source>
</evidence>
<protein>
    <submittedName>
        <fullName evidence="8">DDT domain-containing protein DDB_G0282237 isoform X1</fullName>
    </submittedName>
</protein>
<dbReference type="PANTHER" id="PTHR15546:SF2">
    <property type="entry name" value="DDT DOMAIN-CONTAINING PROTEIN DDB_G0282237"/>
    <property type="match status" value="1"/>
</dbReference>
<dbReference type="GO" id="GO:0005634">
    <property type="term" value="C:nucleus"/>
    <property type="evidence" value="ECO:0007669"/>
    <property type="project" value="UniProtKB-SubCell"/>
</dbReference>
<proteinExistence type="predicted"/>
<dbReference type="InterPro" id="IPR028941">
    <property type="entry name" value="WHIM2_dom"/>
</dbReference>
<reference evidence="7" key="1">
    <citation type="journal article" date="2015" name="Nat. Genet.">
        <title>The pineapple genome and the evolution of CAM photosynthesis.</title>
        <authorList>
            <person name="Ming R."/>
            <person name="VanBuren R."/>
            <person name="Wai C.M."/>
            <person name="Tang H."/>
            <person name="Schatz M.C."/>
            <person name="Bowers J.E."/>
            <person name="Lyons E."/>
            <person name="Wang M.L."/>
            <person name="Chen J."/>
            <person name="Biggers E."/>
            <person name="Zhang J."/>
            <person name="Huang L."/>
            <person name="Zhang L."/>
            <person name="Miao W."/>
            <person name="Zhang J."/>
            <person name="Ye Z."/>
            <person name="Miao C."/>
            <person name="Lin Z."/>
            <person name="Wang H."/>
            <person name="Zhou H."/>
            <person name="Yim W.C."/>
            <person name="Priest H.D."/>
            <person name="Zheng C."/>
            <person name="Woodhouse M."/>
            <person name="Edger P.P."/>
            <person name="Guyot R."/>
            <person name="Guo H.B."/>
            <person name="Guo H."/>
            <person name="Zheng G."/>
            <person name="Singh R."/>
            <person name="Sharma A."/>
            <person name="Min X."/>
            <person name="Zheng Y."/>
            <person name="Lee H."/>
            <person name="Gurtowski J."/>
            <person name="Sedlazeck F.J."/>
            <person name="Harkess A."/>
            <person name="McKain M.R."/>
            <person name="Liao Z."/>
            <person name="Fang J."/>
            <person name="Liu J."/>
            <person name="Zhang X."/>
            <person name="Zhang Q."/>
            <person name="Hu W."/>
            <person name="Qin Y."/>
            <person name="Wang K."/>
            <person name="Chen L.Y."/>
            <person name="Shirley N."/>
            <person name="Lin Y.R."/>
            <person name="Liu L.Y."/>
            <person name="Hernandez A.G."/>
            <person name="Wright C.L."/>
            <person name="Bulone V."/>
            <person name="Tuskan G.A."/>
            <person name="Heath K."/>
            <person name="Zee F."/>
            <person name="Moore P.H."/>
            <person name="Sunkar R."/>
            <person name="Leebens-Mack J.H."/>
            <person name="Mockler T."/>
            <person name="Bennetzen J.L."/>
            <person name="Freeling M."/>
            <person name="Sankoff D."/>
            <person name="Paterson A.H."/>
            <person name="Zhu X."/>
            <person name="Yang X."/>
            <person name="Smith J.A."/>
            <person name="Cushman J.C."/>
            <person name="Paull R.E."/>
            <person name="Yu Q."/>
        </authorList>
    </citation>
    <scope>NUCLEOTIDE SEQUENCE [LARGE SCALE GENOMIC DNA]</scope>
    <source>
        <strain evidence="7">cv. F153</strain>
    </source>
</reference>
<evidence type="ECO:0000313" key="8">
    <source>
        <dbReference type="RefSeq" id="XP_020111993.1"/>
    </source>
</evidence>
<dbReference type="GO" id="GO:0000785">
    <property type="term" value="C:chromatin"/>
    <property type="evidence" value="ECO:0007669"/>
    <property type="project" value="UniProtKB-ARBA"/>
</dbReference>
<dbReference type="PROSITE" id="PS51136">
    <property type="entry name" value="WAC"/>
    <property type="match status" value="1"/>
</dbReference>
<keyword evidence="2 3" id="KW-0539">Nucleus</keyword>
<dbReference type="InterPro" id="IPR053271">
    <property type="entry name" value="DDT_domain"/>
</dbReference>
<reference evidence="8" key="2">
    <citation type="submission" date="2025-08" db="UniProtKB">
        <authorList>
            <consortium name="RefSeq"/>
        </authorList>
    </citation>
    <scope>IDENTIFICATION</scope>
    <source>
        <tissue evidence="8">Leaf</tissue>
    </source>
</reference>
<dbReference type="InterPro" id="IPR013136">
    <property type="entry name" value="WSTF_Acf1_Cbp146"/>
</dbReference>
<dbReference type="GeneID" id="109726659"/>
<feature type="region of interest" description="Disordered" evidence="4">
    <location>
        <begin position="425"/>
        <end position="498"/>
    </location>
</feature>
<feature type="region of interest" description="Disordered" evidence="4">
    <location>
        <begin position="206"/>
        <end position="238"/>
    </location>
</feature>
<dbReference type="InterPro" id="IPR018501">
    <property type="entry name" value="DDT_dom"/>
</dbReference>
<dbReference type="Pfam" id="PF02791">
    <property type="entry name" value="DDT"/>
    <property type="match status" value="1"/>
</dbReference>
<accession>A0A6P5H283</accession>
<gene>
    <name evidence="8" type="primary">LOC109726659</name>
</gene>
<dbReference type="Pfam" id="PF10537">
    <property type="entry name" value="WAC_Acf1_DNA_bd"/>
    <property type="match status" value="1"/>
</dbReference>
<dbReference type="OrthoDB" id="332390at2759"/>
<dbReference type="PANTHER" id="PTHR15546">
    <property type="entry name" value="BROMODOMAIN ADJACENT TO ZINC FINGER DOMAIN, 2A"/>
    <property type="match status" value="1"/>
</dbReference>
<dbReference type="Pfam" id="PF15613">
    <property type="entry name" value="WSD"/>
    <property type="match status" value="1"/>
</dbReference>
<name>A0A6P5H283_ANACO</name>
<dbReference type="RefSeq" id="XP_020111993.1">
    <property type="nucleotide sequence ID" value="XM_020256404.1"/>
</dbReference>
<dbReference type="AlphaFoldDB" id="A0A6P5H283"/>
<comment type="subcellular location">
    <subcellularLocation>
        <location evidence="1 3">Nucleus</location>
    </subcellularLocation>
</comment>